<accession>A0ABP0Z5N8</accession>
<keyword evidence="2" id="KW-1185">Reference proteome</keyword>
<reference evidence="1 2" key="1">
    <citation type="submission" date="2024-03" db="EMBL/GenBank/DDBJ databases">
        <authorList>
            <person name="Gkanogiannis A."/>
            <person name="Becerra Lopez-Lavalle L."/>
        </authorList>
    </citation>
    <scope>NUCLEOTIDE SEQUENCE [LARGE SCALE GENOMIC DNA]</scope>
</reference>
<evidence type="ECO:0000313" key="1">
    <source>
        <dbReference type="EMBL" id="CAK9328083.1"/>
    </source>
</evidence>
<evidence type="ECO:0000313" key="2">
    <source>
        <dbReference type="Proteomes" id="UP001642487"/>
    </source>
</evidence>
<sequence>MVAHSTKELYKRHCPLKPFHFQPPTFSYWITLSSPSLPPFFSLSQQILLSGFLPLWIDFQFLAPGPNSYLSLSFSPSFFR</sequence>
<organism evidence="1 2">
    <name type="scientific">Citrullus colocynthis</name>
    <name type="common">colocynth</name>
    <dbReference type="NCBI Taxonomy" id="252529"/>
    <lineage>
        <taxon>Eukaryota</taxon>
        <taxon>Viridiplantae</taxon>
        <taxon>Streptophyta</taxon>
        <taxon>Embryophyta</taxon>
        <taxon>Tracheophyta</taxon>
        <taxon>Spermatophyta</taxon>
        <taxon>Magnoliopsida</taxon>
        <taxon>eudicotyledons</taxon>
        <taxon>Gunneridae</taxon>
        <taxon>Pentapetalae</taxon>
        <taxon>rosids</taxon>
        <taxon>fabids</taxon>
        <taxon>Cucurbitales</taxon>
        <taxon>Cucurbitaceae</taxon>
        <taxon>Benincaseae</taxon>
        <taxon>Citrullus</taxon>
    </lineage>
</organism>
<proteinExistence type="predicted"/>
<gene>
    <name evidence="1" type="ORF">CITCOLO1_LOCUS20488</name>
</gene>
<dbReference type="Proteomes" id="UP001642487">
    <property type="component" value="Chromosome 8"/>
</dbReference>
<name>A0ABP0Z5N8_9ROSI</name>
<dbReference type="EMBL" id="OZ021742">
    <property type="protein sequence ID" value="CAK9328083.1"/>
    <property type="molecule type" value="Genomic_DNA"/>
</dbReference>
<protein>
    <submittedName>
        <fullName evidence="1">Uncharacterized protein</fullName>
    </submittedName>
</protein>